<keyword evidence="1" id="KW-1133">Transmembrane helix</keyword>
<evidence type="ECO:0000256" key="1">
    <source>
        <dbReference type="SAM" id="Phobius"/>
    </source>
</evidence>
<protein>
    <submittedName>
        <fullName evidence="2">Uncharacterized protein</fullName>
    </submittedName>
</protein>
<sequence>MVDRRQIRSRNCSIDWERPLVVSKRYSRSKKNWFSLVILTSHFEATLGLFWDGPRNLNRGQMMRRIPELTQPSRNFCTPSAGGHFTQVRCNVRQAHKHDRSSVESGLEPGTLRLRSPNFTTWPPRLHGELDLWKVFQDEGVKKI</sequence>
<keyword evidence="3" id="KW-1185">Reference proteome</keyword>
<dbReference type="EMBL" id="BGPR01000005">
    <property type="protein sequence ID" value="GBL74426.1"/>
    <property type="molecule type" value="Genomic_DNA"/>
</dbReference>
<dbReference type="AlphaFoldDB" id="A0A4Y2A5A6"/>
<organism evidence="2 3">
    <name type="scientific">Araneus ventricosus</name>
    <name type="common">Orbweaver spider</name>
    <name type="synonym">Epeira ventricosa</name>
    <dbReference type="NCBI Taxonomy" id="182803"/>
    <lineage>
        <taxon>Eukaryota</taxon>
        <taxon>Metazoa</taxon>
        <taxon>Ecdysozoa</taxon>
        <taxon>Arthropoda</taxon>
        <taxon>Chelicerata</taxon>
        <taxon>Arachnida</taxon>
        <taxon>Araneae</taxon>
        <taxon>Araneomorphae</taxon>
        <taxon>Entelegynae</taxon>
        <taxon>Araneoidea</taxon>
        <taxon>Araneidae</taxon>
        <taxon>Araneus</taxon>
    </lineage>
</organism>
<dbReference type="Proteomes" id="UP000499080">
    <property type="component" value="Unassembled WGS sequence"/>
</dbReference>
<evidence type="ECO:0000313" key="2">
    <source>
        <dbReference type="EMBL" id="GBL74426.1"/>
    </source>
</evidence>
<reference evidence="2 3" key="1">
    <citation type="journal article" date="2019" name="Sci. Rep.">
        <title>Orb-weaving spider Araneus ventricosus genome elucidates the spidroin gene catalogue.</title>
        <authorList>
            <person name="Kono N."/>
            <person name="Nakamura H."/>
            <person name="Ohtoshi R."/>
            <person name="Moran D.A.P."/>
            <person name="Shinohara A."/>
            <person name="Yoshida Y."/>
            <person name="Fujiwara M."/>
            <person name="Mori M."/>
            <person name="Tomita M."/>
            <person name="Arakawa K."/>
        </authorList>
    </citation>
    <scope>NUCLEOTIDE SEQUENCE [LARGE SCALE GENOMIC DNA]</scope>
</reference>
<feature type="transmembrane region" description="Helical" evidence="1">
    <location>
        <begin position="33"/>
        <end position="51"/>
    </location>
</feature>
<gene>
    <name evidence="2" type="ORF">AVEN_235381_1</name>
</gene>
<name>A0A4Y2A5A6_ARAVE</name>
<keyword evidence="1" id="KW-0812">Transmembrane</keyword>
<keyword evidence="1" id="KW-0472">Membrane</keyword>
<proteinExistence type="predicted"/>
<comment type="caution">
    <text evidence="2">The sequence shown here is derived from an EMBL/GenBank/DDBJ whole genome shotgun (WGS) entry which is preliminary data.</text>
</comment>
<evidence type="ECO:0000313" key="3">
    <source>
        <dbReference type="Proteomes" id="UP000499080"/>
    </source>
</evidence>
<accession>A0A4Y2A5A6</accession>